<evidence type="ECO:0000313" key="8">
    <source>
        <dbReference type="EMBL" id="KHJ85130.1"/>
    </source>
</evidence>
<reference evidence="8 9" key="1">
    <citation type="submission" date="2014-03" db="EMBL/GenBank/DDBJ databases">
        <title>Draft genome of the hookworm Oesophagostomum dentatum.</title>
        <authorList>
            <person name="Mitreva M."/>
        </authorList>
    </citation>
    <scope>NUCLEOTIDE SEQUENCE [LARGE SCALE GENOMIC DNA]</scope>
    <source>
        <strain evidence="8 9">OD-Hann</strain>
    </source>
</reference>
<protein>
    <submittedName>
        <fullName evidence="8">EGF-like domain protein</fullName>
    </submittedName>
</protein>
<dbReference type="AlphaFoldDB" id="A0A0B1SPR0"/>
<gene>
    <name evidence="8" type="ORF">OESDEN_15149</name>
</gene>
<feature type="domain" description="EGF-like" evidence="7">
    <location>
        <begin position="1"/>
        <end position="26"/>
    </location>
</feature>
<dbReference type="PROSITE" id="PS00010">
    <property type="entry name" value="ASX_HYDROXYL"/>
    <property type="match status" value="1"/>
</dbReference>
<dbReference type="InterPro" id="IPR000742">
    <property type="entry name" value="EGF"/>
</dbReference>
<evidence type="ECO:0000256" key="5">
    <source>
        <dbReference type="ARBA" id="ARBA00023180"/>
    </source>
</evidence>
<evidence type="ECO:0000259" key="7">
    <source>
        <dbReference type="PROSITE" id="PS50026"/>
    </source>
</evidence>
<comment type="caution">
    <text evidence="6">Lacks conserved residue(s) required for the propagation of feature annotation.</text>
</comment>
<evidence type="ECO:0000256" key="4">
    <source>
        <dbReference type="ARBA" id="ARBA00023157"/>
    </source>
</evidence>
<feature type="domain" description="EGF-like" evidence="7">
    <location>
        <begin position="28"/>
        <end position="64"/>
    </location>
</feature>
<dbReference type="PANTHER" id="PTHR12916">
    <property type="entry name" value="CYTOCHROME C OXIDASE POLYPEPTIDE VIC-2"/>
    <property type="match status" value="1"/>
</dbReference>
<dbReference type="PROSITE" id="PS00022">
    <property type="entry name" value="EGF_1"/>
    <property type="match status" value="2"/>
</dbReference>
<dbReference type="PRINTS" id="PR00010">
    <property type="entry name" value="EGFBLOOD"/>
</dbReference>
<evidence type="ECO:0000256" key="6">
    <source>
        <dbReference type="PROSITE-ProRule" id="PRU00076"/>
    </source>
</evidence>
<keyword evidence="9" id="KW-1185">Reference proteome</keyword>
<dbReference type="FunFam" id="2.10.25.10:FF:000472">
    <property type="entry name" value="Uncharacterized protein, isoform A"/>
    <property type="match status" value="1"/>
</dbReference>
<dbReference type="CDD" id="cd00054">
    <property type="entry name" value="EGF_CA"/>
    <property type="match status" value="1"/>
</dbReference>
<evidence type="ECO:0000313" key="9">
    <source>
        <dbReference type="Proteomes" id="UP000053660"/>
    </source>
</evidence>
<organism evidence="8 9">
    <name type="scientific">Oesophagostomum dentatum</name>
    <name type="common">Nodular worm</name>
    <dbReference type="NCBI Taxonomy" id="61180"/>
    <lineage>
        <taxon>Eukaryota</taxon>
        <taxon>Metazoa</taxon>
        <taxon>Ecdysozoa</taxon>
        <taxon>Nematoda</taxon>
        <taxon>Chromadorea</taxon>
        <taxon>Rhabditida</taxon>
        <taxon>Rhabditina</taxon>
        <taxon>Rhabditomorpha</taxon>
        <taxon>Strongyloidea</taxon>
        <taxon>Strongylidae</taxon>
        <taxon>Oesophagostomum</taxon>
    </lineage>
</organism>
<feature type="disulfide bond" evidence="6">
    <location>
        <begin position="16"/>
        <end position="25"/>
    </location>
</feature>
<dbReference type="PROSITE" id="PS01187">
    <property type="entry name" value="EGF_CA"/>
    <property type="match status" value="1"/>
</dbReference>
<proteinExistence type="predicted"/>
<keyword evidence="5" id="KW-0325">Glycoprotein</keyword>
<dbReference type="SUPFAM" id="SSF57196">
    <property type="entry name" value="EGF/Laminin"/>
    <property type="match status" value="2"/>
</dbReference>
<dbReference type="GO" id="GO:0007219">
    <property type="term" value="P:Notch signaling pathway"/>
    <property type="evidence" value="ECO:0007669"/>
    <property type="project" value="TreeGrafter"/>
</dbReference>
<dbReference type="InterPro" id="IPR001881">
    <property type="entry name" value="EGF-like_Ca-bd_dom"/>
</dbReference>
<dbReference type="GO" id="GO:0005509">
    <property type="term" value="F:calcium ion binding"/>
    <property type="evidence" value="ECO:0007669"/>
    <property type="project" value="InterPro"/>
</dbReference>
<name>A0A0B1SPR0_OESDE</name>
<keyword evidence="2" id="KW-0732">Signal</keyword>
<dbReference type="SMART" id="SM00179">
    <property type="entry name" value="EGF_CA"/>
    <property type="match status" value="1"/>
</dbReference>
<keyword evidence="4 6" id="KW-1015">Disulfide bond</keyword>
<evidence type="ECO:0000256" key="2">
    <source>
        <dbReference type="ARBA" id="ARBA00022729"/>
    </source>
</evidence>
<dbReference type="OrthoDB" id="283575at2759"/>
<dbReference type="SMART" id="SM00181">
    <property type="entry name" value="EGF"/>
    <property type="match status" value="2"/>
</dbReference>
<dbReference type="Gene3D" id="2.10.25.10">
    <property type="entry name" value="Laminin"/>
    <property type="match status" value="2"/>
</dbReference>
<evidence type="ECO:0000256" key="3">
    <source>
        <dbReference type="ARBA" id="ARBA00022737"/>
    </source>
</evidence>
<dbReference type="PROSITE" id="PS50026">
    <property type="entry name" value="EGF_3"/>
    <property type="match status" value="2"/>
</dbReference>
<dbReference type="InterPro" id="IPR000152">
    <property type="entry name" value="EGF-type_Asp/Asn_hydroxyl_site"/>
</dbReference>
<accession>A0A0B1SPR0</accession>
<feature type="disulfide bond" evidence="6">
    <location>
        <begin position="54"/>
        <end position="63"/>
    </location>
</feature>
<dbReference type="InterPro" id="IPR018097">
    <property type="entry name" value="EGF_Ca-bd_CS"/>
</dbReference>
<dbReference type="Pfam" id="PF00008">
    <property type="entry name" value="EGF"/>
    <property type="match status" value="1"/>
</dbReference>
<dbReference type="PROSITE" id="PS01186">
    <property type="entry name" value="EGF_2"/>
    <property type="match status" value="1"/>
</dbReference>
<dbReference type="EMBL" id="KN565211">
    <property type="protein sequence ID" value="KHJ85130.1"/>
    <property type="molecule type" value="Genomic_DNA"/>
</dbReference>
<dbReference type="Proteomes" id="UP000053660">
    <property type="component" value="Unassembled WGS sequence"/>
</dbReference>
<dbReference type="PANTHER" id="PTHR12916:SF4">
    <property type="entry name" value="UNINFLATABLE, ISOFORM C"/>
    <property type="match status" value="1"/>
</dbReference>
<evidence type="ECO:0000256" key="1">
    <source>
        <dbReference type="ARBA" id="ARBA00022536"/>
    </source>
</evidence>
<keyword evidence="1 6" id="KW-0245">EGF-like domain</keyword>
<dbReference type="GO" id="GO:0005112">
    <property type="term" value="F:Notch binding"/>
    <property type="evidence" value="ECO:0007669"/>
    <property type="project" value="TreeGrafter"/>
</dbReference>
<sequence length="91" mass="10199">MSINNVIQEGRFTCVCPKGFKGDYCEVNIDDCKNNKCQNGAVCVDMINSYRCECGPMFGGKYCEDKLEYCSKKLNPCENGAKCHKLGSDYK</sequence>
<keyword evidence="3" id="KW-0677">Repeat</keyword>